<reference evidence="1 2" key="1">
    <citation type="submission" date="2015-01" db="EMBL/GenBank/DDBJ databases">
        <title>Evolution of Trichinella species and genotypes.</title>
        <authorList>
            <person name="Korhonen P.K."/>
            <person name="Edoardo P."/>
            <person name="Giuseppe L.R."/>
            <person name="Gasser R.B."/>
        </authorList>
    </citation>
    <scope>NUCLEOTIDE SEQUENCE [LARGE SCALE GENOMIC DNA]</scope>
    <source>
        <strain evidence="1">ISS141</strain>
    </source>
</reference>
<dbReference type="Proteomes" id="UP000054815">
    <property type="component" value="Unassembled WGS sequence"/>
</dbReference>
<proteinExistence type="predicted"/>
<dbReference type="EMBL" id="JYDU01000061">
    <property type="protein sequence ID" value="KRX95121.1"/>
    <property type="molecule type" value="Genomic_DNA"/>
</dbReference>
<comment type="caution">
    <text evidence="1">The sequence shown here is derived from an EMBL/GenBank/DDBJ whole genome shotgun (WGS) entry which is preliminary data.</text>
</comment>
<dbReference type="AlphaFoldDB" id="A0A0V0Y496"/>
<protein>
    <submittedName>
        <fullName evidence="1">Uncharacterized protein</fullName>
    </submittedName>
</protein>
<feature type="non-terminal residue" evidence="1">
    <location>
        <position position="1"/>
    </location>
</feature>
<gene>
    <name evidence="1" type="ORF">T4E_4667</name>
</gene>
<sequence length="169" mass="19585">LHEDSSIKPSKPLIIAFSFEQHLIRILYFRFQFLHCLETILRSGKCFERVVFICRKFSKLWKDIKGVERSKGQLEAHLNLEAAGGGDFAWVQFDLKHSTRFEITLHLHLPQTVTSQTLSASIAFKSCLLLPLLLVHASQLKQRDLDRNCKEFLRLQKMFNFIAGLMTIP</sequence>
<evidence type="ECO:0000313" key="1">
    <source>
        <dbReference type="EMBL" id="KRX95121.1"/>
    </source>
</evidence>
<accession>A0A0V0Y496</accession>
<evidence type="ECO:0000313" key="2">
    <source>
        <dbReference type="Proteomes" id="UP000054815"/>
    </source>
</evidence>
<name>A0A0V0Y496_TRIPS</name>
<organism evidence="1 2">
    <name type="scientific">Trichinella pseudospiralis</name>
    <name type="common">Parasitic roundworm</name>
    <dbReference type="NCBI Taxonomy" id="6337"/>
    <lineage>
        <taxon>Eukaryota</taxon>
        <taxon>Metazoa</taxon>
        <taxon>Ecdysozoa</taxon>
        <taxon>Nematoda</taxon>
        <taxon>Enoplea</taxon>
        <taxon>Dorylaimia</taxon>
        <taxon>Trichinellida</taxon>
        <taxon>Trichinellidae</taxon>
        <taxon>Trichinella</taxon>
    </lineage>
</organism>